<dbReference type="EMBL" id="QQAX01000001">
    <property type="protein sequence ID" value="RDI48757.1"/>
    <property type="molecule type" value="Genomic_DNA"/>
</dbReference>
<dbReference type="RefSeq" id="WP_170131711.1">
    <property type="nucleotide sequence ID" value="NZ_LR699114.1"/>
</dbReference>
<dbReference type="SMART" id="SM00256">
    <property type="entry name" value="FBOX"/>
    <property type="match status" value="1"/>
</dbReference>
<evidence type="ECO:0000313" key="3">
    <source>
        <dbReference type="Proteomes" id="UP000254720"/>
    </source>
</evidence>
<protein>
    <submittedName>
        <fullName evidence="2">F-box associated protein</fullName>
    </submittedName>
</protein>
<keyword evidence="3" id="KW-1185">Reference proteome</keyword>
<reference evidence="2 3" key="1">
    <citation type="submission" date="2018-07" db="EMBL/GenBank/DDBJ databases">
        <title>Genomic Encyclopedia of Type Strains, Phase IV (KMG-IV): sequencing the most valuable type-strain genomes for metagenomic binning, comparative biology and taxonomic classification.</title>
        <authorList>
            <person name="Goeker M."/>
        </authorList>
    </citation>
    <scope>NUCLEOTIDE SEQUENCE [LARGE SCALE GENOMIC DNA]</scope>
    <source>
        <strain evidence="2 3">DSM 16500</strain>
    </source>
</reference>
<dbReference type="Proteomes" id="UP000254720">
    <property type="component" value="Unassembled WGS sequence"/>
</dbReference>
<evidence type="ECO:0000259" key="1">
    <source>
        <dbReference type="PROSITE" id="PS50181"/>
    </source>
</evidence>
<evidence type="ECO:0000313" key="2">
    <source>
        <dbReference type="EMBL" id="RDI48757.1"/>
    </source>
</evidence>
<dbReference type="Pfam" id="PF12937">
    <property type="entry name" value="F-box-like"/>
    <property type="match status" value="1"/>
</dbReference>
<accession>A0A370GZL6</accession>
<gene>
    <name evidence="2" type="ORF">C8D86_10136</name>
</gene>
<dbReference type="InterPro" id="IPR001810">
    <property type="entry name" value="F-box_dom"/>
</dbReference>
<comment type="caution">
    <text evidence="2">The sequence shown here is derived from an EMBL/GenBank/DDBJ whole genome shotgun (WGS) entry which is preliminary data.</text>
</comment>
<dbReference type="SUPFAM" id="SSF81383">
    <property type="entry name" value="F-box domain"/>
    <property type="match status" value="1"/>
</dbReference>
<dbReference type="Gene3D" id="1.20.1280.50">
    <property type="match status" value="1"/>
</dbReference>
<feature type="domain" description="F-box" evidence="1">
    <location>
        <begin position="21"/>
        <end position="67"/>
    </location>
</feature>
<dbReference type="PROSITE" id="PS50181">
    <property type="entry name" value="FBOX"/>
    <property type="match status" value="1"/>
</dbReference>
<organism evidence="2 3">
    <name type="scientific">Aquicella lusitana</name>
    <dbReference type="NCBI Taxonomy" id="254246"/>
    <lineage>
        <taxon>Bacteria</taxon>
        <taxon>Pseudomonadati</taxon>
        <taxon>Pseudomonadota</taxon>
        <taxon>Gammaproteobacteria</taxon>
        <taxon>Legionellales</taxon>
        <taxon>Coxiellaceae</taxon>
        <taxon>Aquicella</taxon>
    </lineage>
</organism>
<proteinExistence type="predicted"/>
<dbReference type="InterPro" id="IPR036047">
    <property type="entry name" value="F-box-like_dom_sf"/>
</dbReference>
<dbReference type="AlphaFoldDB" id="A0A370GZL6"/>
<name>A0A370GZL6_9COXI</name>
<sequence length="281" mass="32073">MFRKNKTPNKISIIPSTEMQLGNFASFPNELMLYVLSFLNPKELCIVSKLSKVFYELANNNDLWRLFFKEGVGLGLGDSSYKNAFIVKPQLIRDEYAQFSLFAKMNRLGNLLAQLETNEIKFYNKKKTVLATYLKKQLEKIEKNKSPVLTLEIYGTLTELNQFFSILSKCKSIFSDGRPMHLFYSALLETFEKHGNSITLIKPECLRKINHYLQSAASLEQIKTLLNVLVTTDLARHAQLPDIIDLMIQRLNQIDAGPARASDLMALAATIKQQPTHKKGF</sequence>